<reference evidence="3" key="2">
    <citation type="journal article" date="2019" name="IMA Fungus">
        <title>Genome sequencing and comparison of five Tilletia species to identify candidate genes for the detection of regulated species infecting wheat.</title>
        <authorList>
            <person name="Nguyen H.D.T."/>
            <person name="Sultana T."/>
            <person name="Kesanakurti P."/>
            <person name="Hambleton S."/>
        </authorList>
    </citation>
    <scope>NUCLEOTIDE SEQUENCE</scope>
    <source>
        <strain evidence="3">DAOMC 236416</strain>
    </source>
</reference>
<proteinExistence type="predicted"/>
<comment type="caution">
    <text evidence="3">The sequence shown here is derived from an EMBL/GenBank/DDBJ whole genome shotgun (WGS) entry which is preliminary data.</text>
</comment>
<evidence type="ECO:0000313" key="4">
    <source>
        <dbReference type="Proteomes" id="UP000077521"/>
    </source>
</evidence>
<accession>A0A177T7L3</accession>
<evidence type="ECO:0008006" key="5">
    <source>
        <dbReference type="Google" id="ProtNLM"/>
    </source>
</evidence>
<dbReference type="PANTHER" id="PTHR31595:SF57">
    <property type="entry name" value="OS04G0481900 PROTEIN"/>
    <property type="match status" value="1"/>
</dbReference>
<name>A0A177T7L3_9BASI</name>
<dbReference type="GO" id="GO:0008374">
    <property type="term" value="F:O-acyltransferase activity"/>
    <property type="evidence" value="ECO:0007669"/>
    <property type="project" value="InterPro"/>
</dbReference>
<feature type="compositionally biased region" description="Polar residues" evidence="1">
    <location>
        <begin position="331"/>
        <end position="340"/>
    </location>
</feature>
<feature type="region of interest" description="Disordered" evidence="1">
    <location>
        <begin position="321"/>
        <end position="385"/>
    </location>
</feature>
<dbReference type="AlphaFoldDB" id="A0A177T7L3"/>
<dbReference type="PANTHER" id="PTHR31595">
    <property type="entry name" value="LONG-CHAIN-ALCOHOL O-FATTY-ACYLTRANSFERASE 3-RELATED"/>
    <property type="match status" value="1"/>
</dbReference>
<dbReference type="EMBL" id="LWDF02000332">
    <property type="protein sequence ID" value="KAE8250343.1"/>
    <property type="molecule type" value="Genomic_DNA"/>
</dbReference>
<keyword evidence="2" id="KW-0472">Membrane</keyword>
<dbReference type="Proteomes" id="UP000077521">
    <property type="component" value="Unassembled WGS sequence"/>
</dbReference>
<reference evidence="3" key="1">
    <citation type="submission" date="2016-04" db="EMBL/GenBank/DDBJ databases">
        <authorList>
            <person name="Nguyen H.D."/>
            <person name="Samba Siva P."/>
            <person name="Cullis J."/>
            <person name="Levesque C.A."/>
            <person name="Hambleton S."/>
        </authorList>
    </citation>
    <scope>NUCLEOTIDE SEQUENCE</scope>
    <source>
        <strain evidence="3">DAOMC 236416</strain>
    </source>
</reference>
<feature type="transmembrane region" description="Helical" evidence="2">
    <location>
        <begin position="218"/>
        <end position="241"/>
    </location>
</feature>
<feature type="transmembrane region" description="Helical" evidence="2">
    <location>
        <begin position="387"/>
        <end position="408"/>
    </location>
</feature>
<keyword evidence="2" id="KW-0812">Transmembrane</keyword>
<feature type="transmembrane region" description="Helical" evidence="2">
    <location>
        <begin position="181"/>
        <end position="198"/>
    </location>
</feature>
<dbReference type="InterPro" id="IPR044851">
    <property type="entry name" value="Wax_synthase"/>
</dbReference>
<dbReference type="GO" id="GO:0006629">
    <property type="term" value="P:lipid metabolic process"/>
    <property type="evidence" value="ECO:0007669"/>
    <property type="project" value="InterPro"/>
</dbReference>
<evidence type="ECO:0000256" key="2">
    <source>
        <dbReference type="SAM" id="Phobius"/>
    </source>
</evidence>
<feature type="transmembrane region" description="Helical" evidence="2">
    <location>
        <begin position="449"/>
        <end position="473"/>
    </location>
</feature>
<organism evidence="3 4">
    <name type="scientific">Tilletia indica</name>
    <dbReference type="NCBI Taxonomy" id="43049"/>
    <lineage>
        <taxon>Eukaryota</taxon>
        <taxon>Fungi</taxon>
        <taxon>Dikarya</taxon>
        <taxon>Basidiomycota</taxon>
        <taxon>Ustilaginomycotina</taxon>
        <taxon>Exobasidiomycetes</taxon>
        <taxon>Tilletiales</taxon>
        <taxon>Tilletiaceae</taxon>
        <taxon>Tilletia</taxon>
    </lineage>
</organism>
<feature type="compositionally biased region" description="Basic and acidic residues" evidence="1">
    <location>
        <begin position="364"/>
        <end position="373"/>
    </location>
</feature>
<sequence>MASFFTQKRAYSKVLGIPLFHSDPIVNLAKRGGFKISEYNQARYPLWEALFSLLQSLGFIIGTGALAYFAYHLAAKRNKAAKWVFTLGFISLFLLWPMLTPQSGAMLLDFFKPALGFRSSLLIWDVFMLRPVEEVESWHPFQFFAQIWAFPLELDEIAARTEKEGYQRSPRLQNLKRMPKVLVELAILISTLYIVPPYELTRNMSQLAFHCYSYGLGMSILMALAAICDGLLSLMGIIIGVEMADMFENPLGTVNIRLFWSHWNRAIASVLHRVVFGGHKAARKQVDRKIMAAKALNGNKVAAQALLRRGHFDGLSETEYAETTDDEVSHKNGSAKSSGVGSEKVSAARRRETSQLRLSSATSGDDKSRKTKDGSSSTSSSTGGKKFASKAISAILTFACSGIFHEHITYHTLGFANGENFLFFLINGFATVGTTWFKRRYPEINNKIPNFLAVIMLHSFFLAVAPLFCAPFIRSGFFIQLEALFWEIIPVKSRSRGVFIWLFGN</sequence>
<feature type="compositionally biased region" description="Low complexity" evidence="1">
    <location>
        <begin position="374"/>
        <end position="385"/>
    </location>
</feature>
<feature type="transmembrane region" description="Helical" evidence="2">
    <location>
        <begin position="420"/>
        <end position="437"/>
    </location>
</feature>
<keyword evidence="4" id="KW-1185">Reference proteome</keyword>
<feature type="transmembrane region" description="Helical" evidence="2">
    <location>
        <begin position="49"/>
        <end position="71"/>
    </location>
</feature>
<evidence type="ECO:0000313" key="3">
    <source>
        <dbReference type="EMBL" id="KAE8250343.1"/>
    </source>
</evidence>
<gene>
    <name evidence="3" type="ORF">A4X13_0g4796</name>
</gene>
<feature type="transmembrane region" description="Helical" evidence="2">
    <location>
        <begin position="83"/>
        <end position="99"/>
    </location>
</feature>
<evidence type="ECO:0000256" key="1">
    <source>
        <dbReference type="SAM" id="MobiDB-lite"/>
    </source>
</evidence>
<protein>
    <recommendedName>
        <fullName evidence="5">Wax synthase domain-containing protein</fullName>
    </recommendedName>
</protein>
<keyword evidence="2" id="KW-1133">Transmembrane helix</keyword>